<dbReference type="Pfam" id="PF13614">
    <property type="entry name" value="AAA_31"/>
    <property type="match status" value="1"/>
</dbReference>
<gene>
    <name evidence="2" type="ORF">V8V93_14635</name>
</gene>
<dbReference type="RefSeq" id="WP_338667334.1">
    <property type="nucleotide sequence ID" value="NZ_CP146609.1"/>
</dbReference>
<accession>A0ABZ2ISI6</accession>
<dbReference type="Proteomes" id="UP001385389">
    <property type="component" value="Chromosome"/>
</dbReference>
<dbReference type="SUPFAM" id="SSF52540">
    <property type="entry name" value="P-loop containing nucleoside triphosphate hydrolases"/>
    <property type="match status" value="1"/>
</dbReference>
<evidence type="ECO:0000259" key="1">
    <source>
        <dbReference type="Pfam" id="PF13614"/>
    </source>
</evidence>
<proteinExistence type="predicted"/>
<dbReference type="PANTHER" id="PTHR13696:SF99">
    <property type="entry name" value="COBYRINIC ACID AC-DIAMIDE SYNTHASE"/>
    <property type="match status" value="1"/>
</dbReference>
<organism evidence="2 3">
    <name type="scientific">Pseudodesulfovibrio methanolicus</name>
    <dbReference type="NCBI Taxonomy" id="3126690"/>
    <lineage>
        <taxon>Bacteria</taxon>
        <taxon>Pseudomonadati</taxon>
        <taxon>Thermodesulfobacteriota</taxon>
        <taxon>Desulfovibrionia</taxon>
        <taxon>Desulfovibrionales</taxon>
        <taxon>Desulfovibrionaceae</taxon>
    </lineage>
</organism>
<dbReference type="InterPro" id="IPR025669">
    <property type="entry name" value="AAA_dom"/>
</dbReference>
<evidence type="ECO:0000313" key="2">
    <source>
        <dbReference type="EMBL" id="WWX21671.1"/>
    </source>
</evidence>
<dbReference type="InterPro" id="IPR027417">
    <property type="entry name" value="P-loop_NTPase"/>
</dbReference>
<protein>
    <submittedName>
        <fullName evidence="2">ParA family protein</fullName>
    </submittedName>
</protein>
<keyword evidence="3" id="KW-1185">Reference proteome</keyword>
<feature type="domain" description="AAA" evidence="1">
    <location>
        <begin position="4"/>
        <end position="171"/>
    </location>
</feature>
<dbReference type="EMBL" id="CP146609">
    <property type="protein sequence ID" value="WWX21671.1"/>
    <property type="molecule type" value="Genomic_DNA"/>
</dbReference>
<dbReference type="InterPro" id="IPR050678">
    <property type="entry name" value="DNA_Partitioning_ATPase"/>
</dbReference>
<evidence type="ECO:0000313" key="3">
    <source>
        <dbReference type="Proteomes" id="UP001385389"/>
    </source>
</evidence>
<name>A0ABZ2ISI6_9BACT</name>
<dbReference type="Gene3D" id="3.40.50.300">
    <property type="entry name" value="P-loop containing nucleotide triphosphate hydrolases"/>
    <property type="match status" value="1"/>
</dbReference>
<dbReference type="PANTHER" id="PTHR13696">
    <property type="entry name" value="P-LOOP CONTAINING NUCLEOSIDE TRIPHOSPHATE HYDROLASE"/>
    <property type="match status" value="1"/>
</dbReference>
<dbReference type="CDD" id="cd02042">
    <property type="entry name" value="ParAB_family"/>
    <property type="match status" value="1"/>
</dbReference>
<reference evidence="2 3" key="1">
    <citation type="submission" date="2024-03" db="EMBL/GenBank/DDBJ databases">
        <title>Phenotype and Genome Characterization of a Sulfate-Reducing Bacterium Pseudodesulfovibrio sp. strain 5S69, isolated from Petroleum Reservoir in Tatarstan (Russia).</title>
        <authorList>
            <person name="Bidzhieva S.K."/>
            <person name="Kadnikov V."/>
            <person name="Tourova T.P."/>
            <person name="Samigullina S.R."/>
            <person name="Sokolova D.S."/>
            <person name="Poltaraus A.B."/>
            <person name="Avtukh A.N."/>
            <person name="Tereshina V.M."/>
            <person name="Mardanov A.V."/>
            <person name="Nazina T.N."/>
        </authorList>
    </citation>
    <scope>NUCLEOTIDE SEQUENCE [LARGE SCALE GENOMIC DNA]</scope>
    <source>
        <strain evidence="2 3">5S69</strain>
    </source>
</reference>
<sequence>MKAKVCAFANQKGGVGKTTTVNNLGVAIAKAGYKVLCVDLDAQANLTDGLGVDPYGVGQSVFDLLKGQPVERMILDVGDVHLLPASQLLATADLEFSGRIAREQLLRKGLRSVLSSYDYIMLDCPPNLGLLTVNAFVAATHVYFVSEAEYYALSGLGLIWTTFEACKELNATVELAGVIVTQYDKRKVLHRDVVRSIGEQGQFVNKVFETKIRCNVDLASAPSHGMSIFEYDPKANGALDYAQLAREFLR</sequence>